<dbReference type="InterPro" id="IPR052736">
    <property type="entry name" value="Stf3_sulfotransferase"/>
</dbReference>
<dbReference type="InterPro" id="IPR027417">
    <property type="entry name" value="P-loop_NTPase"/>
</dbReference>
<dbReference type="PANTHER" id="PTHR36451:SF1">
    <property type="entry name" value="OMEGA-HYDROXY-BETA-DIHYDROMENAQUINONE-9 SULFOTRANSFERASE STF3"/>
    <property type="match status" value="1"/>
</dbReference>
<evidence type="ECO:0000313" key="1">
    <source>
        <dbReference type="EMBL" id="MET2825420.1"/>
    </source>
</evidence>
<evidence type="ECO:0000313" key="2">
    <source>
        <dbReference type="Proteomes" id="UP001548832"/>
    </source>
</evidence>
<dbReference type="PANTHER" id="PTHR36451">
    <property type="entry name" value="PAPS-DEPENDENT SULFOTRANSFERASE STF3"/>
    <property type="match status" value="1"/>
</dbReference>
<keyword evidence="2" id="KW-1185">Reference proteome</keyword>
<dbReference type="EC" id="2.8.2.-" evidence="1"/>
<comment type="caution">
    <text evidence="1">The sequence shown here is derived from an EMBL/GenBank/DDBJ whole genome shotgun (WGS) entry which is preliminary data.</text>
</comment>
<dbReference type="SUPFAM" id="SSF52540">
    <property type="entry name" value="P-loop containing nucleoside triphosphate hydrolases"/>
    <property type="match status" value="1"/>
</dbReference>
<keyword evidence="1" id="KW-0808">Transferase</keyword>
<dbReference type="GO" id="GO:0016740">
    <property type="term" value="F:transferase activity"/>
    <property type="evidence" value="ECO:0007669"/>
    <property type="project" value="UniProtKB-KW"/>
</dbReference>
<accession>A0ABV2D5W5</accession>
<gene>
    <name evidence="1" type="ORF">ABVQ20_00350</name>
</gene>
<reference evidence="1 2" key="1">
    <citation type="submission" date="2024-06" db="EMBL/GenBank/DDBJ databases">
        <authorList>
            <person name="Kim D.-U."/>
        </authorList>
    </citation>
    <scope>NUCLEOTIDE SEQUENCE [LARGE SCALE GENOMIC DNA]</scope>
    <source>
        <strain evidence="1 2">KACC15460</strain>
    </source>
</reference>
<name>A0ABV2D5W5_9HYPH</name>
<sequence>MSLSPLPFKLIFVTGSMRSGTSLLHRLISTSPDAGERLAPARYIMDFIQLFHTYSNSESAFVSDYAKSNADFLAVTRQFVTDRLHDAWLHSGKPACLVLRTVEVAPTLPLVARLLPEAKFAVSVREPKDVIASILKVGEKQRKFWPRRETLASSKNLSRMCRTYNRAYLATVRTQRSDEALRKRIVFVRYEDAVADPAGALRDLWRRFDIAPGSTILTADSAKRTSIRQIMLHKYWRSYKTDLSEAPISAASIGSHKSALKASEIWAINWRCRILRRLFQYSGGGGSLEI</sequence>
<proteinExistence type="predicted"/>
<dbReference type="RefSeq" id="WP_354457514.1">
    <property type="nucleotide sequence ID" value="NZ_JBEWSZ010000001.1"/>
</dbReference>
<dbReference type="Gene3D" id="3.40.50.300">
    <property type="entry name" value="P-loop containing nucleotide triphosphate hydrolases"/>
    <property type="match status" value="1"/>
</dbReference>
<dbReference type="EMBL" id="JBEWSZ010000001">
    <property type="protein sequence ID" value="MET2825420.1"/>
    <property type="molecule type" value="Genomic_DNA"/>
</dbReference>
<protein>
    <submittedName>
        <fullName evidence="1">Sulfotransferase</fullName>
        <ecNumber evidence="1">2.8.2.-</ecNumber>
    </submittedName>
</protein>
<dbReference type="Proteomes" id="UP001548832">
    <property type="component" value="Unassembled WGS sequence"/>
</dbReference>
<organism evidence="1 2">
    <name type="scientific">Mesorhizobium shangrilense</name>
    <dbReference type="NCBI Taxonomy" id="460060"/>
    <lineage>
        <taxon>Bacteria</taxon>
        <taxon>Pseudomonadati</taxon>
        <taxon>Pseudomonadota</taxon>
        <taxon>Alphaproteobacteria</taxon>
        <taxon>Hyphomicrobiales</taxon>
        <taxon>Phyllobacteriaceae</taxon>
        <taxon>Mesorhizobium</taxon>
    </lineage>
</organism>
<dbReference type="Pfam" id="PF13469">
    <property type="entry name" value="Sulfotransfer_3"/>
    <property type="match status" value="1"/>
</dbReference>